<keyword evidence="1" id="KW-0472">Membrane</keyword>
<evidence type="ECO:0000313" key="2">
    <source>
        <dbReference type="EMBL" id="ARD67037.1"/>
    </source>
</evidence>
<dbReference type="RefSeq" id="WP_052237241.1">
    <property type="nucleotide sequence ID" value="NZ_CP019962.1"/>
</dbReference>
<dbReference type="KEGG" id="elim:B2M23_16515"/>
<protein>
    <submittedName>
        <fullName evidence="2">Uncharacterized protein</fullName>
    </submittedName>
</protein>
<gene>
    <name evidence="2" type="ORF">B2M23_16515</name>
</gene>
<evidence type="ECO:0000256" key="1">
    <source>
        <dbReference type="SAM" id="Phobius"/>
    </source>
</evidence>
<dbReference type="AlphaFoldDB" id="A0AAC9QWF6"/>
<reference evidence="3" key="1">
    <citation type="journal article" date="2017" name="Sci. Rep.">
        <title>Determination of the Genome and Primary Transcriptome of Syngas Fermenting Eubacterium limosum ATCC 8486.</title>
        <authorList>
            <person name="Song Y."/>
            <person name="Shin J."/>
            <person name="Jeong Y."/>
            <person name="Jin S."/>
            <person name="Lee J.K."/>
            <person name="Kim D.R."/>
            <person name="Kim S.C."/>
            <person name="Cho S."/>
            <person name="Cho B.K."/>
        </authorList>
    </citation>
    <scope>NUCLEOTIDE SEQUENCE [LARGE SCALE GENOMIC DNA]</scope>
    <source>
        <strain evidence="3">ATCC 8486</strain>
    </source>
</reference>
<name>A0AAC9QWF6_EUBLI</name>
<evidence type="ECO:0000313" key="3">
    <source>
        <dbReference type="Proteomes" id="UP000192391"/>
    </source>
</evidence>
<dbReference type="EMBL" id="CP019962">
    <property type="protein sequence ID" value="ARD67037.1"/>
    <property type="molecule type" value="Genomic_DNA"/>
</dbReference>
<proteinExistence type="predicted"/>
<keyword evidence="1" id="KW-1133">Transmembrane helix</keyword>
<keyword evidence="1" id="KW-0812">Transmembrane</keyword>
<feature type="transmembrane region" description="Helical" evidence="1">
    <location>
        <begin position="17"/>
        <end position="38"/>
    </location>
</feature>
<accession>A0AAC9QWF6</accession>
<sequence>MLDNSILVTGTVNLANAALNGLMAVIFVVCLCFFTYYWMRRAHSDEMDQKKWEKRLFTVLVSLLGGELSVVILRVILSYYNINV</sequence>
<organism evidence="2 3">
    <name type="scientific">Eubacterium limosum</name>
    <dbReference type="NCBI Taxonomy" id="1736"/>
    <lineage>
        <taxon>Bacteria</taxon>
        <taxon>Bacillati</taxon>
        <taxon>Bacillota</taxon>
        <taxon>Clostridia</taxon>
        <taxon>Eubacteriales</taxon>
        <taxon>Eubacteriaceae</taxon>
        <taxon>Eubacterium</taxon>
    </lineage>
</organism>
<dbReference type="Proteomes" id="UP000192391">
    <property type="component" value="Chromosome"/>
</dbReference>
<feature type="transmembrane region" description="Helical" evidence="1">
    <location>
        <begin position="59"/>
        <end position="82"/>
    </location>
</feature>